<keyword evidence="3" id="KW-0520">NAD</keyword>
<reference evidence="7" key="1">
    <citation type="submission" date="2025-08" db="UniProtKB">
        <authorList>
            <consortium name="Ensembl"/>
        </authorList>
    </citation>
    <scope>IDENTIFICATION</scope>
</reference>
<dbReference type="SUPFAM" id="SSF53720">
    <property type="entry name" value="ALDH-like"/>
    <property type="match status" value="1"/>
</dbReference>
<dbReference type="InterPro" id="IPR016163">
    <property type="entry name" value="Ald_DH_C"/>
</dbReference>
<name>A0A8B9RMX6_ASTMX</name>
<evidence type="ECO:0000313" key="8">
    <source>
        <dbReference type="Proteomes" id="UP000694621"/>
    </source>
</evidence>
<dbReference type="Gene3D" id="3.40.605.10">
    <property type="entry name" value="Aldehyde Dehydrogenase, Chain A, domain 1"/>
    <property type="match status" value="1"/>
</dbReference>
<organism evidence="7 8">
    <name type="scientific">Astyanax mexicanus</name>
    <name type="common">Blind cave fish</name>
    <name type="synonym">Astyanax fasciatus mexicanus</name>
    <dbReference type="NCBI Taxonomy" id="7994"/>
    <lineage>
        <taxon>Eukaryota</taxon>
        <taxon>Metazoa</taxon>
        <taxon>Chordata</taxon>
        <taxon>Craniata</taxon>
        <taxon>Vertebrata</taxon>
        <taxon>Euteleostomi</taxon>
        <taxon>Actinopterygii</taxon>
        <taxon>Neopterygii</taxon>
        <taxon>Teleostei</taxon>
        <taxon>Ostariophysi</taxon>
        <taxon>Characiformes</taxon>
        <taxon>Characoidei</taxon>
        <taxon>Acestrorhamphidae</taxon>
        <taxon>Acestrorhamphinae</taxon>
        <taxon>Astyanax</taxon>
    </lineage>
</organism>
<dbReference type="PROSITE" id="PS00070">
    <property type="entry name" value="ALDEHYDE_DEHYDR_CYS"/>
    <property type="match status" value="1"/>
</dbReference>
<dbReference type="AlphaFoldDB" id="A0A8B9RMX6"/>
<evidence type="ECO:0000259" key="6">
    <source>
        <dbReference type="Pfam" id="PF00171"/>
    </source>
</evidence>
<dbReference type="Ensembl" id="ENSAMXT00005059754.1">
    <property type="protein sequence ID" value="ENSAMXP00005055274.1"/>
    <property type="gene ID" value="ENSAMXG00005024637.1"/>
</dbReference>
<evidence type="ECO:0000256" key="1">
    <source>
        <dbReference type="ARBA" id="ARBA00009986"/>
    </source>
</evidence>
<dbReference type="InterPro" id="IPR015590">
    <property type="entry name" value="Aldehyde_DH_dom"/>
</dbReference>
<dbReference type="FunFam" id="3.40.605.10:FF:000050">
    <property type="entry name" value="Aldehyde dehydrogenase, mitochondrial"/>
    <property type="match status" value="1"/>
</dbReference>
<dbReference type="PANTHER" id="PTHR11699">
    <property type="entry name" value="ALDEHYDE DEHYDROGENASE-RELATED"/>
    <property type="match status" value="1"/>
</dbReference>
<comment type="similarity">
    <text evidence="1 5">Belongs to the aldehyde dehydrogenase family.</text>
</comment>
<evidence type="ECO:0000256" key="4">
    <source>
        <dbReference type="PROSITE-ProRule" id="PRU10007"/>
    </source>
</evidence>
<dbReference type="GO" id="GO:0016620">
    <property type="term" value="F:oxidoreductase activity, acting on the aldehyde or oxo group of donors, NAD or NADP as acceptor"/>
    <property type="evidence" value="ECO:0007669"/>
    <property type="project" value="InterPro"/>
</dbReference>
<feature type="domain" description="Aldehyde dehydrogenase" evidence="6">
    <location>
        <begin position="40"/>
        <end position="486"/>
    </location>
</feature>
<dbReference type="InterPro" id="IPR016161">
    <property type="entry name" value="Ald_DH/histidinol_DH"/>
</dbReference>
<dbReference type="Gene3D" id="3.40.309.10">
    <property type="entry name" value="Aldehyde Dehydrogenase, Chain A, domain 2"/>
    <property type="match status" value="1"/>
</dbReference>
<evidence type="ECO:0000256" key="5">
    <source>
        <dbReference type="RuleBase" id="RU003345"/>
    </source>
</evidence>
<accession>A0A8B9RMX6</accession>
<dbReference type="InterPro" id="IPR016160">
    <property type="entry name" value="Ald_DH_CS_CYS"/>
</dbReference>
<dbReference type="FunFam" id="3.40.309.10:FF:000001">
    <property type="entry name" value="Mitochondrial aldehyde dehydrogenase 2"/>
    <property type="match status" value="1"/>
</dbReference>
<dbReference type="InterPro" id="IPR029510">
    <property type="entry name" value="Ald_DH_CS_GLU"/>
</dbReference>
<dbReference type="PROSITE" id="PS00687">
    <property type="entry name" value="ALDEHYDE_DEHYDR_GLU"/>
    <property type="match status" value="1"/>
</dbReference>
<dbReference type="Proteomes" id="UP000694621">
    <property type="component" value="Unplaced"/>
</dbReference>
<evidence type="ECO:0000256" key="2">
    <source>
        <dbReference type="ARBA" id="ARBA00023002"/>
    </source>
</evidence>
<dbReference type="InterPro" id="IPR016162">
    <property type="entry name" value="Ald_DH_N"/>
</dbReference>
<sequence length="487" mass="53226">MAQNGTPENGVPADPAALPLPQPCRITDIKHTKLFINNEWHSSAKGKTIPIFNPATGDKICEVEEADKADVDVAVEAARAAMKRGSAWRRMDVSGRGRLLHKLAELLERDRTLLATMESMDSGKPFLQSFFIDLEGSIKTLRYYAGWADKIHGKTMPVDRDVYCQLYVITLSFSYLQWNFPLLMFTWKIAPALCCGNTVVIKPSELTPLTALHVGALIKEAGFPPGVVNIVPGFGPTSGAAIASHMGIDKVAFTGSVEVGQLIKEAAAKSNLKRVTLELGGKNPCIVFGDSDLQLAVQEAQKGAFYNQGQCCTAASRVFVEERVYDEFVRLSVESAKKIVAGDPMDPRTSHGPQINQQQFEKILDLVESGKREGAKLECGGHTLQDKGLFIQPTIFSDVKDHMRLAKEEIFGPVQCIMKFKSQEEVIERANSTHYGLAAAVFTRSVDRAMSVSSALEAGTVWVNCYNALHAQAPFGGYKMSGNGREL</sequence>
<evidence type="ECO:0000256" key="3">
    <source>
        <dbReference type="ARBA" id="ARBA00023027"/>
    </source>
</evidence>
<feature type="active site" evidence="4">
    <location>
        <position position="278"/>
    </location>
</feature>
<keyword evidence="2 5" id="KW-0560">Oxidoreductase</keyword>
<proteinExistence type="inferred from homology"/>
<evidence type="ECO:0000313" key="7">
    <source>
        <dbReference type="Ensembl" id="ENSAMXP00005055274.1"/>
    </source>
</evidence>
<dbReference type="Pfam" id="PF00171">
    <property type="entry name" value="Aldedh"/>
    <property type="match status" value="1"/>
</dbReference>
<protein>
    <submittedName>
        <fullName evidence="7">Aldehyde dehydrogenase 1 family, member A3</fullName>
    </submittedName>
</protein>